<gene>
    <name evidence="1" type="ORF">UFOVP658_55</name>
</gene>
<proteinExistence type="predicted"/>
<protein>
    <submittedName>
        <fullName evidence="1">Uncharacterized protein</fullName>
    </submittedName>
</protein>
<dbReference type="EMBL" id="LR796639">
    <property type="protein sequence ID" value="CAB4156319.1"/>
    <property type="molecule type" value="Genomic_DNA"/>
</dbReference>
<organism evidence="1">
    <name type="scientific">uncultured Caudovirales phage</name>
    <dbReference type="NCBI Taxonomy" id="2100421"/>
    <lineage>
        <taxon>Viruses</taxon>
        <taxon>Duplodnaviria</taxon>
        <taxon>Heunggongvirae</taxon>
        <taxon>Uroviricota</taxon>
        <taxon>Caudoviricetes</taxon>
        <taxon>Peduoviridae</taxon>
        <taxon>Maltschvirus</taxon>
        <taxon>Maltschvirus maltsch</taxon>
    </lineage>
</organism>
<name>A0A6J5NB55_9CAUD</name>
<evidence type="ECO:0000313" key="1">
    <source>
        <dbReference type="EMBL" id="CAB4156319.1"/>
    </source>
</evidence>
<accession>A0A6J5NB55</accession>
<reference evidence="1" key="1">
    <citation type="submission" date="2020-04" db="EMBL/GenBank/DDBJ databases">
        <authorList>
            <person name="Chiriac C."/>
            <person name="Salcher M."/>
            <person name="Ghai R."/>
            <person name="Kavagutti S V."/>
        </authorList>
    </citation>
    <scope>NUCLEOTIDE SEQUENCE</scope>
</reference>
<sequence length="80" mass="8702">MTTTKKRPTSISDLVTLEGKASSWRSIDTGGGMVIYHYSTVMAEVRDGRFNQLSEGWGSVSDKCGMAKLRTGARKAGLEM</sequence>